<keyword evidence="3" id="KW-1185">Reference proteome</keyword>
<feature type="domain" description="PhnB-like" evidence="1">
    <location>
        <begin position="7"/>
        <end position="24"/>
    </location>
</feature>
<reference evidence="2 3" key="1">
    <citation type="submission" date="2019-04" db="EMBL/GenBank/DDBJ databases">
        <title>Bacillus caeni sp. nov., a bacterium isolated from mangrove sediment.</title>
        <authorList>
            <person name="Huang H."/>
            <person name="Mo K."/>
            <person name="Hu Y."/>
        </authorList>
    </citation>
    <scope>NUCLEOTIDE SEQUENCE [LARGE SCALE GENOMIC DNA]</scope>
    <source>
        <strain evidence="2 3">HB172195</strain>
    </source>
</reference>
<evidence type="ECO:0000259" key="1">
    <source>
        <dbReference type="Pfam" id="PF06983"/>
    </source>
</evidence>
<protein>
    <recommendedName>
        <fullName evidence="1">PhnB-like domain-containing protein</fullName>
    </recommendedName>
</protein>
<evidence type="ECO:0000313" key="3">
    <source>
        <dbReference type="Proteomes" id="UP000308230"/>
    </source>
</evidence>
<dbReference type="Pfam" id="PF06983">
    <property type="entry name" value="3-dmu-9_3-mt"/>
    <property type="match status" value="1"/>
</dbReference>
<dbReference type="EMBL" id="SWLG01000010">
    <property type="protein sequence ID" value="TLS36564.1"/>
    <property type="molecule type" value="Genomic_DNA"/>
</dbReference>
<accession>A0A5R9F7T4</accession>
<name>A0A5R9F7T4_9BACL</name>
<dbReference type="SUPFAM" id="SSF54593">
    <property type="entry name" value="Glyoxalase/Bleomycin resistance protein/Dihydroxybiphenyl dioxygenase"/>
    <property type="match status" value="1"/>
</dbReference>
<organism evidence="2 3">
    <name type="scientific">Exobacillus caeni</name>
    <dbReference type="NCBI Taxonomy" id="2574798"/>
    <lineage>
        <taxon>Bacteria</taxon>
        <taxon>Bacillati</taxon>
        <taxon>Bacillota</taxon>
        <taxon>Bacilli</taxon>
        <taxon>Bacillales</taxon>
        <taxon>Guptibacillaceae</taxon>
        <taxon>Exobacillus</taxon>
    </lineage>
</organism>
<sequence>MGNYGFSKRFGWVTDRFGVSWQLTLPQ</sequence>
<dbReference type="Gene3D" id="3.30.720.110">
    <property type="match status" value="1"/>
</dbReference>
<dbReference type="InterPro" id="IPR029068">
    <property type="entry name" value="Glyas_Bleomycin-R_OHBP_Dase"/>
</dbReference>
<comment type="caution">
    <text evidence="2">The sequence shown here is derived from an EMBL/GenBank/DDBJ whole genome shotgun (WGS) entry which is preliminary data.</text>
</comment>
<dbReference type="InterPro" id="IPR028973">
    <property type="entry name" value="PhnB-like"/>
</dbReference>
<gene>
    <name evidence="2" type="ORF">FCL54_15105</name>
</gene>
<proteinExistence type="predicted"/>
<dbReference type="AlphaFoldDB" id="A0A5R9F7T4"/>
<evidence type="ECO:0000313" key="2">
    <source>
        <dbReference type="EMBL" id="TLS36564.1"/>
    </source>
</evidence>
<dbReference type="Proteomes" id="UP000308230">
    <property type="component" value="Unassembled WGS sequence"/>
</dbReference>